<dbReference type="AlphaFoldDB" id="A0A8S0ZFT9"/>
<accession>A0A8S0ZFT9</accession>
<gene>
    <name evidence="1" type="ORF">APLA_LOCUS5418</name>
</gene>
<comment type="caution">
    <text evidence="1">The sequence shown here is derived from an EMBL/GenBank/DDBJ whole genome shotgun (WGS) entry which is preliminary data.</text>
</comment>
<protein>
    <submittedName>
        <fullName evidence="1">Uncharacterized protein</fullName>
    </submittedName>
</protein>
<evidence type="ECO:0000313" key="1">
    <source>
        <dbReference type="EMBL" id="CAB3231928.1"/>
    </source>
</evidence>
<organism evidence="1 2">
    <name type="scientific">Arctia plantaginis</name>
    <name type="common">Wood tiger moth</name>
    <name type="synonym">Phalaena plantaginis</name>
    <dbReference type="NCBI Taxonomy" id="874455"/>
    <lineage>
        <taxon>Eukaryota</taxon>
        <taxon>Metazoa</taxon>
        <taxon>Ecdysozoa</taxon>
        <taxon>Arthropoda</taxon>
        <taxon>Hexapoda</taxon>
        <taxon>Insecta</taxon>
        <taxon>Pterygota</taxon>
        <taxon>Neoptera</taxon>
        <taxon>Endopterygota</taxon>
        <taxon>Lepidoptera</taxon>
        <taxon>Glossata</taxon>
        <taxon>Ditrysia</taxon>
        <taxon>Noctuoidea</taxon>
        <taxon>Erebidae</taxon>
        <taxon>Arctiinae</taxon>
        <taxon>Arctia</taxon>
    </lineage>
</organism>
<dbReference type="Proteomes" id="UP000494256">
    <property type="component" value="Unassembled WGS sequence"/>
</dbReference>
<sequence length="97" mass="10696">MQDLADHKIKRVVSDNAANIQAAIRLGEWPVGCFAPTLNLIVKNGLKGISEIAGKVKSTVEYFNKMDGANEIRICNYTNGFPDLKIKTRMSNTLESV</sequence>
<reference evidence="1 2" key="1">
    <citation type="submission" date="2020-04" db="EMBL/GenBank/DDBJ databases">
        <authorList>
            <person name="Wallbank WR R."/>
            <person name="Pardo Diaz C."/>
            <person name="Kozak K."/>
            <person name="Martin S."/>
            <person name="Jiggins C."/>
            <person name="Moest M."/>
            <person name="Warren A I."/>
            <person name="Byers J.R.P. K."/>
            <person name="Montejo-Kovacevich G."/>
            <person name="Yen C E."/>
        </authorList>
    </citation>
    <scope>NUCLEOTIDE SEQUENCE [LARGE SCALE GENOMIC DNA]</scope>
</reference>
<dbReference type="OrthoDB" id="767661at2759"/>
<proteinExistence type="predicted"/>
<name>A0A8S0ZFT9_ARCPL</name>
<dbReference type="EMBL" id="CADEBD010000289">
    <property type="protein sequence ID" value="CAB3231928.1"/>
    <property type="molecule type" value="Genomic_DNA"/>
</dbReference>
<evidence type="ECO:0000313" key="2">
    <source>
        <dbReference type="Proteomes" id="UP000494256"/>
    </source>
</evidence>